<dbReference type="Pfam" id="PF00872">
    <property type="entry name" value="Transposase_mut"/>
    <property type="match status" value="1"/>
</dbReference>
<evidence type="ECO:0000256" key="1">
    <source>
        <dbReference type="ARBA" id="ARBA00002190"/>
    </source>
</evidence>
<comment type="similarity">
    <text evidence="2">Belongs to the transposase mutator family.</text>
</comment>
<keyword evidence="4" id="KW-0238">DNA-binding</keyword>
<keyword evidence="3" id="KW-0815">Transposition</keyword>
<organism evidence="6 7">
    <name type="scientific">Arthrobacter ulcerisalmonis</name>
    <dbReference type="NCBI Taxonomy" id="2483813"/>
    <lineage>
        <taxon>Bacteria</taxon>
        <taxon>Bacillati</taxon>
        <taxon>Actinomycetota</taxon>
        <taxon>Actinomycetes</taxon>
        <taxon>Micrococcales</taxon>
        <taxon>Micrococcaceae</taxon>
        <taxon>Arthrobacter</taxon>
    </lineage>
</organism>
<dbReference type="EMBL" id="UXAU01000024">
    <property type="protein sequence ID" value="VDC26325.1"/>
    <property type="molecule type" value="Genomic_DNA"/>
</dbReference>
<accession>A0A3P5WWS5</accession>
<dbReference type="GO" id="GO:0006313">
    <property type="term" value="P:DNA transposition"/>
    <property type="evidence" value="ECO:0007669"/>
    <property type="project" value="InterPro"/>
</dbReference>
<dbReference type="GO" id="GO:0003677">
    <property type="term" value="F:DNA binding"/>
    <property type="evidence" value="ECO:0007669"/>
    <property type="project" value="UniProtKB-KW"/>
</dbReference>
<dbReference type="InterPro" id="IPR048004">
    <property type="entry name" value="IS1249_transpos"/>
</dbReference>
<proteinExistence type="inferred from homology"/>
<dbReference type="GO" id="GO:0004803">
    <property type="term" value="F:transposase activity"/>
    <property type="evidence" value="ECO:0007669"/>
    <property type="project" value="InterPro"/>
</dbReference>
<sequence length="238" mass="26983">MIMLDGTYFNGWCVLVAYTGEHVIAWQWCDREKHASWAALLEQIPAPAVAVVDGHKGLESALREHWPETRVQRCLFHIRQNIRTHLTMRPKLDAGKELLALAKALTPITDLDQAAAWSGEFASWEARWEGFLKHRTYAKNNGARPSHIGPSQTWWYTHLGLRRARGTLATVVKAGHLFTWLTSATEGQQIARTTSPLEGGINAGLKELLRHHRGLSEHHAIRAVDWYLYHHTEAPQDP</sequence>
<keyword evidence="5" id="KW-0233">DNA recombination</keyword>
<dbReference type="Proteomes" id="UP000280861">
    <property type="component" value="Unassembled WGS sequence"/>
</dbReference>
<dbReference type="AlphaFoldDB" id="A0A3P5WWS5"/>
<reference evidence="6 7" key="1">
    <citation type="submission" date="2018-11" db="EMBL/GenBank/DDBJ databases">
        <authorList>
            <person name="Criscuolo A."/>
        </authorList>
    </citation>
    <scope>NUCLEOTIDE SEQUENCE [LARGE SCALE GENOMIC DNA]</scope>
    <source>
        <strain evidence="6">AT11b</strain>
    </source>
</reference>
<protein>
    <submittedName>
        <fullName evidence="6">Transposase, Mutator family</fullName>
    </submittedName>
</protein>
<dbReference type="NCBIfam" id="NF033544">
    <property type="entry name" value="transpos_IS1249"/>
    <property type="match status" value="1"/>
</dbReference>
<evidence type="ECO:0000256" key="3">
    <source>
        <dbReference type="ARBA" id="ARBA00022578"/>
    </source>
</evidence>
<keyword evidence="7" id="KW-1185">Reference proteome</keyword>
<evidence type="ECO:0000256" key="5">
    <source>
        <dbReference type="ARBA" id="ARBA00023172"/>
    </source>
</evidence>
<evidence type="ECO:0000313" key="6">
    <source>
        <dbReference type="EMBL" id="VDC26325.1"/>
    </source>
</evidence>
<dbReference type="InterPro" id="IPR001207">
    <property type="entry name" value="Transposase_mutator"/>
</dbReference>
<evidence type="ECO:0000313" key="7">
    <source>
        <dbReference type="Proteomes" id="UP000280861"/>
    </source>
</evidence>
<name>A0A3P5WWS5_9MICC</name>
<evidence type="ECO:0000256" key="2">
    <source>
        <dbReference type="ARBA" id="ARBA00010961"/>
    </source>
</evidence>
<gene>
    <name evidence="6" type="ORF">PSET11_01742</name>
</gene>
<comment type="function">
    <text evidence="1">Required for the transposition of the insertion element.</text>
</comment>
<evidence type="ECO:0000256" key="4">
    <source>
        <dbReference type="ARBA" id="ARBA00023125"/>
    </source>
</evidence>